<proteinExistence type="predicted"/>
<evidence type="ECO:0000313" key="2">
    <source>
        <dbReference type="Proteomes" id="UP000273278"/>
    </source>
</evidence>
<name>A0A3G3IET6_9ARCH</name>
<dbReference type="Proteomes" id="UP000273278">
    <property type="component" value="Chromosome"/>
</dbReference>
<evidence type="ECO:0000313" key="1">
    <source>
        <dbReference type="EMBL" id="AYQ54350.1"/>
    </source>
</evidence>
<dbReference type="EMBL" id="CP017686">
    <property type="protein sequence ID" value="AYQ54350.1"/>
    <property type="molecule type" value="Genomic_DNA"/>
</dbReference>
<protein>
    <recommendedName>
        <fullName evidence="3">DUF2240 family protein</fullName>
    </recommendedName>
</protein>
<dbReference type="OMA" id="DTGDIFP"/>
<evidence type="ECO:0008006" key="3">
    <source>
        <dbReference type="Google" id="ProtNLM"/>
    </source>
</evidence>
<dbReference type="GeneID" id="41320953"/>
<sequence length="175" mass="18807">MSDELNVCAAAFFRSIGKDVVTPKEFTMYVTLDVKWMSSKEASALMQVLIEEKAMVSSNGYLKPGKDFSSLQVPIAYRPTDAVRNAVAAKMKKGKTQTPAGKASGADTGDIFPELVALSGEYGWSNKGKFIAECNSVRKKLGVETAVAALLVLRDSGADVKELTEKVYANSVKKG</sequence>
<dbReference type="InterPro" id="IPR018716">
    <property type="entry name" value="DUF2240"/>
</dbReference>
<dbReference type="Pfam" id="PF09999">
    <property type="entry name" value="DUF2240"/>
    <property type="match status" value="1"/>
</dbReference>
<accession>A0A3G3IET6</accession>
<dbReference type="AlphaFoldDB" id="A0A3G3IET6"/>
<reference evidence="1 2" key="1">
    <citation type="submission" date="2016-10" db="EMBL/GenBank/DDBJ databases">
        <title>Complete genome of the TMA-utilizing, human hosted archaeon Methanomethylophilus alvus Gen. nov, sp. nov., strain Mx-05, derived from a pure culture.</title>
        <authorList>
            <person name="Brugere J.-F."/>
            <person name="Ben Hania W."/>
            <person name="Chaudhary P.P."/>
            <person name="Gaci N."/>
            <person name="Borrel G."/>
            <person name="Cao Van Tuat L."/>
            <person name="Fardeau M.-L."/>
            <person name="Harris H.M.B."/>
            <person name="O'Toole P.W."/>
            <person name="Ollivier B."/>
        </authorList>
    </citation>
    <scope>NUCLEOTIDE SEQUENCE [LARGE SCALE GENOMIC DNA]</scope>
    <source>
        <strain evidence="1 2">Mx-05</strain>
    </source>
</reference>
<dbReference type="RefSeq" id="WP_015504060.1">
    <property type="nucleotide sequence ID" value="NZ_CAYARO010000003.1"/>
</dbReference>
<gene>
    <name evidence="1" type="ORF">BKD89_00750</name>
</gene>
<organism evidence="1 2">
    <name type="scientific">Methanomethylophilus alvi</name>
    <dbReference type="NCBI Taxonomy" id="1291540"/>
    <lineage>
        <taxon>Archaea</taxon>
        <taxon>Methanobacteriati</taxon>
        <taxon>Thermoplasmatota</taxon>
        <taxon>Thermoplasmata</taxon>
        <taxon>Methanomassiliicoccales</taxon>
        <taxon>Methanomethylophilaceae</taxon>
        <taxon>Methanomethylophilus</taxon>
    </lineage>
</organism>